<reference evidence="2" key="2">
    <citation type="submission" date="2015-01" db="EMBL/GenBank/DDBJ databases">
        <title>Evolutionary Origins and Diversification of the Mycorrhizal Mutualists.</title>
        <authorList>
            <consortium name="DOE Joint Genome Institute"/>
            <consortium name="Mycorrhizal Genomics Consortium"/>
            <person name="Kohler A."/>
            <person name="Kuo A."/>
            <person name="Nagy L.G."/>
            <person name="Floudas D."/>
            <person name="Copeland A."/>
            <person name="Barry K.W."/>
            <person name="Cichocki N."/>
            <person name="Veneault-Fourrey C."/>
            <person name="LaButti K."/>
            <person name="Lindquist E.A."/>
            <person name="Lipzen A."/>
            <person name="Lundell T."/>
            <person name="Morin E."/>
            <person name="Murat C."/>
            <person name="Riley R."/>
            <person name="Ohm R."/>
            <person name="Sun H."/>
            <person name="Tunlid A."/>
            <person name="Henrissat B."/>
            <person name="Grigoriev I.V."/>
            <person name="Hibbett D.S."/>
            <person name="Martin F."/>
        </authorList>
    </citation>
    <scope>NUCLEOTIDE SEQUENCE [LARGE SCALE GENOMIC DNA]</scope>
    <source>
        <strain evidence="2">UH-Slu-Lm8-n1</strain>
    </source>
</reference>
<keyword evidence="2" id="KW-1185">Reference proteome</keyword>
<proteinExistence type="predicted"/>
<reference evidence="1 2" key="1">
    <citation type="submission" date="2014-04" db="EMBL/GenBank/DDBJ databases">
        <authorList>
            <consortium name="DOE Joint Genome Institute"/>
            <person name="Kuo A."/>
            <person name="Ruytinx J."/>
            <person name="Rineau F."/>
            <person name="Colpaert J."/>
            <person name="Kohler A."/>
            <person name="Nagy L.G."/>
            <person name="Floudas D."/>
            <person name="Copeland A."/>
            <person name="Barry K.W."/>
            <person name="Cichocki N."/>
            <person name="Veneault-Fourrey C."/>
            <person name="LaButti K."/>
            <person name="Lindquist E.A."/>
            <person name="Lipzen A."/>
            <person name="Lundell T."/>
            <person name="Morin E."/>
            <person name="Murat C."/>
            <person name="Sun H."/>
            <person name="Tunlid A."/>
            <person name="Henrissat B."/>
            <person name="Grigoriev I.V."/>
            <person name="Hibbett D.S."/>
            <person name="Martin F."/>
            <person name="Nordberg H.P."/>
            <person name="Cantor M.N."/>
            <person name="Hua S.X."/>
        </authorList>
    </citation>
    <scope>NUCLEOTIDE SEQUENCE [LARGE SCALE GENOMIC DNA]</scope>
    <source>
        <strain evidence="1 2">UH-Slu-Lm8-n1</strain>
    </source>
</reference>
<evidence type="ECO:0000313" key="1">
    <source>
        <dbReference type="EMBL" id="KIK48483.1"/>
    </source>
</evidence>
<evidence type="ECO:0000313" key="2">
    <source>
        <dbReference type="Proteomes" id="UP000054485"/>
    </source>
</evidence>
<protein>
    <submittedName>
        <fullName evidence="1">Uncharacterized protein</fullName>
    </submittedName>
</protein>
<dbReference type="HOGENOM" id="CLU_3015788_0_0_1"/>
<dbReference type="Proteomes" id="UP000054485">
    <property type="component" value="Unassembled WGS sequence"/>
</dbReference>
<dbReference type="InParanoid" id="A0A0D0C0V0"/>
<sequence length="56" mass="6238">MSSSLGKTDSERKILARKINVADDHGKEGSNIPIIHLQAPSTREVHHLKNPARARR</sequence>
<name>A0A0D0C0V0_9AGAM</name>
<dbReference type="AlphaFoldDB" id="A0A0D0C0V0"/>
<dbReference type="EMBL" id="KN835137">
    <property type="protein sequence ID" value="KIK48483.1"/>
    <property type="molecule type" value="Genomic_DNA"/>
</dbReference>
<accession>A0A0D0C0V0</accession>
<organism evidence="1 2">
    <name type="scientific">Suillus luteus UH-Slu-Lm8-n1</name>
    <dbReference type="NCBI Taxonomy" id="930992"/>
    <lineage>
        <taxon>Eukaryota</taxon>
        <taxon>Fungi</taxon>
        <taxon>Dikarya</taxon>
        <taxon>Basidiomycota</taxon>
        <taxon>Agaricomycotina</taxon>
        <taxon>Agaricomycetes</taxon>
        <taxon>Agaricomycetidae</taxon>
        <taxon>Boletales</taxon>
        <taxon>Suillineae</taxon>
        <taxon>Suillaceae</taxon>
        <taxon>Suillus</taxon>
    </lineage>
</organism>
<gene>
    <name evidence="1" type="ORF">CY34DRAFT_797963</name>
</gene>